<feature type="domain" description="Thioredoxin" evidence="2">
    <location>
        <begin position="325"/>
        <end position="464"/>
    </location>
</feature>
<gene>
    <name evidence="3" type="ORF">D1164_22170</name>
</gene>
<dbReference type="GO" id="GO:0016491">
    <property type="term" value="F:oxidoreductase activity"/>
    <property type="evidence" value="ECO:0007669"/>
    <property type="project" value="InterPro"/>
</dbReference>
<dbReference type="RefSeq" id="WP_119352098.1">
    <property type="nucleotide sequence ID" value="NZ_QWET01000029.1"/>
</dbReference>
<organism evidence="3 4">
    <name type="scientific">Mariniphaga sediminis</name>
    <dbReference type="NCBI Taxonomy" id="1628158"/>
    <lineage>
        <taxon>Bacteria</taxon>
        <taxon>Pseudomonadati</taxon>
        <taxon>Bacteroidota</taxon>
        <taxon>Bacteroidia</taxon>
        <taxon>Marinilabiliales</taxon>
        <taxon>Prolixibacteraceae</taxon>
        <taxon>Mariniphaga</taxon>
    </lineage>
</organism>
<dbReference type="PROSITE" id="PS51352">
    <property type="entry name" value="THIOREDOXIN_2"/>
    <property type="match status" value="1"/>
</dbReference>
<keyword evidence="4" id="KW-1185">Reference proteome</keyword>
<keyword evidence="1" id="KW-0175">Coiled coil</keyword>
<proteinExistence type="predicted"/>
<sequence>MLKYIFCVVFGIPFAVFGQGLKIEVELKQAVDKKIFLASHYLGNIYVKDTVLTDGKGVGIFESDSLLPQGLYKIYLDQNHHFDFLLGADQQLLLKNETFNSETMEVEGAEETAAFGAYTSFLRDLQTKKSELNDRLQSASTEEKEKLRKELLQLTPQLHRYWDRLSEEFPDSFLSKFVKAGSVPALDISTLPEEVQNNDSLLLNARFYYQQAHFWDYFDYTDERFLYTPFFKSKLETWFTKVLYQHHDSVKSHVFGFIEEVRPHKRIFQFAVSFFLNSSINSNIMGMDALFVDLARKYYLSGEAFWATEESLEKVRENVLFFENNLVGQTAPDLTLEGFDGEYHNLHAINARFTLVLIYEPDCSHCKVFVPGLHAEVYEPFKGKGLEVYAIYSMDNKEEWGNFLTEHNLFDWINVWDEHHVSRFKVKYDGRKTPGLYVLDKDKKIVAKKMTVEQLKDFMEINLN</sequence>
<evidence type="ECO:0000313" key="4">
    <source>
        <dbReference type="Proteomes" id="UP000266441"/>
    </source>
</evidence>
<dbReference type="Gene3D" id="3.40.30.10">
    <property type="entry name" value="Glutaredoxin"/>
    <property type="match status" value="1"/>
</dbReference>
<dbReference type="SUPFAM" id="SSF52833">
    <property type="entry name" value="Thioredoxin-like"/>
    <property type="match status" value="1"/>
</dbReference>
<protein>
    <recommendedName>
        <fullName evidence="2">Thioredoxin domain-containing protein</fullName>
    </recommendedName>
</protein>
<dbReference type="EMBL" id="QWET01000029">
    <property type="protein sequence ID" value="RIH62989.1"/>
    <property type="molecule type" value="Genomic_DNA"/>
</dbReference>
<dbReference type="InterPro" id="IPR013766">
    <property type="entry name" value="Thioredoxin_domain"/>
</dbReference>
<evidence type="ECO:0000313" key="3">
    <source>
        <dbReference type="EMBL" id="RIH62989.1"/>
    </source>
</evidence>
<dbReference type="Proteomes" id="UP000266441">
    <property type="component" value="Unassembled WGS sequence"/>
</dbReference>
<accession>A0A399CT38</accession>
<comment type="caution">
    <text evidence="3">The sequence shown here is derived from an EMBL/GenBank/DDBJ whole genome shotgun (WGS) entry which is preliminary data.</text>
</comment>
<reference evidence="3 4" key="1">
    <citation type="journal article" date="2015" name="Int. J. Syst. Evol. Microbiol.">
        <title>Mariniphaga sediminis sp. nov., isolated from coastal sediment.</title>
        <authorList>
            <person name="Wang F.Q."/>
            <person name="Shen Q.Y."/>
            <person name="Chen G.J."/>
            <person name="Du Z.J."/>
        </authorList>
    </citation>
    <scope>NUCLEOTIDE SEQUENCE [LARGE SCALE GENOMIC DNA]</scope>
    <source>
        <strain evidence="3 4">SY21</strain>
    </source>
</reference>
<evidence type="ECO:0000256" key="1">
    <source>
        <dbReference type="SAM" id="Coils"/>
    </source>
</evidence>
<feature type="coiled-coil region" evidence="1">
    <location>
        <begin position="122"/>
        <end position="149"/>
    </location>
</feature>
<dbReference type="InterPro" id="IPR036249">
    <property type="entry name" value="Thioredoxin-like_sf"/>
</dbReference>
<dbReference type="AlphaFoldDB" id="A0A399CT38"/>
<dbReference type="InterPro" id="IPR000866">
    <property type="entry name" value="AhpC/TSA"/>
</dbReference>
<dbReference type="GO" id="GO:0016209">
    <property type="term" value="F:antioxidant activity"/>
    <property type="evidence" value="ECO:0007669"/>
    <property type="project" value="InterPro"/>
</dbReference>
<evidence type="ECO:0000259" key="2">
    <source>
        <dbReference type="PROSITE" id="PS51352"/>
    </source>
</evidence>
<dbReference type="OrthoDB" id="9805634at2"/>
<name>A0A399CT38_9BACT</name>
<dbReference type="Pfam" id="PF00578">
    <property type="entry name" value="AhpC-TSA"/>
    <property type="match status" value="1"/>
</dbReference>